<accession>A0ABP0E2T9</accession>
<dbReference type="EMBL" id="CAWUOM010000134">
    <property type="protein sequence ID" value="CAK7273482.1"/>
    <property type="molecule type" value="Genomic_DNA"/>
</dbReference>
<keyword evidence="4" id="KW-1185">Reference proteome</keyword>
<feature type="compositionally biased region" description="Polar residues" evidence="1">
    <location>
        <begin position="121"/>
        <end position="150"/>
    </location>
</feature>
<protein>
    <recommendedName>
        <fullName evidence="2">HNH nuclease domain-containing protein</fullName>
    </recommendedName>
</protein>
<feature type="compositionally biased region" description="Basic and acidic residues" evidence="1">
    <location>
        <begin position="101"/>
        <end position="116"/>
    </location>
</feature>
<feature type="region of interest" description="Disordered" evidence="1">
    <location>
        <begin position="59"/>
        <end position="167"/>
    </location>
</feature>
<comment type="caution">
    <text evidence="3">The sequence shown here is derived from an EMBL/GenBank/DDBJ whole genome shotgun (WGS) entry which is preliminary data.</text>
</comment>
<feature type="region of interest" description="Disordered" evidence="1">
    <location>
        <begin position="371"/>
        <end position="424"/>
    </location>
</feature>
<dbReference type="InterPro" id="IPR003615">
    <property type="entry name" value="HNH_nuc"/>
</dbReference>
<organism evidence="3 4">
    <name type="scientific">Sporothrix epigloea</name>
    <dbReference type="NCBI Taxonomy" id="1892477"/>
    <lineage>
        <taxon>Eukaryota</taxon>
        <taxon>Fungi</taxon>
        <taxon>Dikarya</taxon>
        <taxon>Ascomycota</taxon>
        <taxon>Pezizomycotina</taxon>
        <taxon>Sordariomycetes</taxon>
        <taxon>Sordariomycetidae</taxon>
        <taxon>Ophiostomatales</taxon>
        <taxon>Ophiostomataceae</taxon>
        <taxon>Sporothrix</taxon>
    </lineage>
</organism>
<sequence>MDKKMERLPLNSHALAVAPLPQLRRIVEDAENFAALEDVSQGFGSALVAIKSFLSTSAQSQGGDKHVTARVTTGKSSPLKPAHRKRAATEAAIGTDDDGDVESRGKTDMSRVETRRLAHLPSQSSTSVAVLPSTSSIDVPPDSLTSTKSPFTAATSKRSRSAAKETKNRDNNLCVLTGVCMPDAAHIFSFSATASDLAQQQIDKMLIFWGSEVRDTWRAAFLNRAVSDSPQNLFSLGKHMHCMWDRALFALKPLSATDREVTVQFYWLKCSKKVTSGEFGSFDAAMQAVCGGDTRGWGPPQLAHRPSGLRIETGQLFTIRADMPEQLPSMDLLVLQWNLLRISAMCGAADVYDGDEGDEDDCADGSVHLVSDLAKDPLPEEKKPVKSSSKVGEGGTGAWSSSDRQPTPRSYKKTRVRPLALYTV</sequence>
<reference evidence="3 4" key="1">
    <citation type="submission" date="2024-01" db="EMBL/GenBank/DDBJ databases">
        <authorList>
            <person name="Allen C."/>
            <person name="Tagirdzhanova G."/>
        </authorList>
    </citation>
    <scope>NUCLEOTIDE SEQUENCE [LARGE SCALE GENOMIC DNA]</scope>
    <source>
        <strain evidence="3 4">CBS 573.63</strain>
    </source>
</reference>
<feature type="compositionally biased region" description="Polar residues" evidence="1">
    <location>
        <begin position="398"/>
        <end position="408"/>
    </location>
</feature>
<feature type="domain" description="HNH nuclease" evidence="2">
    <location>
        <begin position="174"/>
        <end position="251"/>
    </location>
</feature>
<evidence type="ECO:0000259" key="2">
    <source>
        <dbReference type="Pfam" id="PF13391"/>
    </source>
</evidence>
<evidence type="ECO:0000313" key="3">
    <source>
        <dbReference type="EMBL" id="CAK7273482.1"/>
    </source>
</evidence>
<evidence type="ECO:0000256" key="1">
    <source>
        <dbReference type="SAM" id="MobiDB-lite"/>
    </source>
</evidence>
<name>A0ABP0E2T9_9PEZI</name>
<dbReference type="Proteomes" id="UP001642501">
    <property type="component" value="Unassembled WGS sequence"/>
</dbReference>
<proteinExistence type="predicted"/>
<feature type="compositionally biased region" description="Basic and acidic residues" evidence="1">
    <location>
        <begin position="373"/>
        <end position="384"/>
    </location>
</feature>
<evidence type="ECO:0000313" key="4">
    <source>
        <dbReference type="Proteomes" id="UP001642501"/>
    </source>
</evidence>
<dbReference type="Pfam" id="PF13391">
    <property type="entry name" value="HNH_2"/>
    <property type="match status" value="1"/>
</dbReference>
<gene>
    <name evidence="3" type="ORF">SEPCBS57363_005675</name>
</gene>